<evidence type="ECO:0000313" key="3">
    <source>
        <dbReference type="Proteomes" id="UP001066276"/>
    </source>
</evidence>
<sequence length="110" mass="11732">MSMTNRTGDKFLSYFTFPLGQHPPEERYLACHHQGRTDPRGLSYTEHPLPQEMGGPVPLKQEDGGGPAGGGLLTWKGCPLHHDPLDVLDPGSGLSGVGWALEGITAATRG</sequence>
<dbReference type="EMBL" id="JANPWB010000002">
    <property type="protein sequence ID" value="KAJ1208259.1"/>
    <property type="molecule type" value="Genomic_DNA"/>
</dbReference>
<evidence type="ECO:0000313" key="2">
    <source>
        <dbReference type="EMBL" id="KAJ1208259.1"/>
    </source>
</evidence>
<gene>
    <name evidence="2" type="ORF">NDU88_003645</name>
</gene>
<protein>
    <submittedName>
        <fullName evidence="2">Uncharacterized protein</fullName>
    </submittedName>
</protein>
<keyword evidence="3" id="KW-1185">Reference proteome</keyword>
<comment type="caution">
    <text evidence="2">The sequence shown here is derived from an EMBL/GenBank/DDBJ whole genome shotgun (WGS) entry which is preliminary data.</text>
</comment>
<name>A0AAV7W5A4_PLEWA</name>
<proteinExistence type="predicted"/>
<evidence type="ECO:0000256" key="1">
    <source>
        <dbReference type="SAM" id="MobiDB-lite"/>
    </source>
</evidence>
<reference evidence="2" key="1">
    <citation type="journal article" date="2022" name="bioRxiv">
        <title>Sequencing and chromosome-scale assembly of the giantPleurodeles waltlgenome.</title>
        <authorList>
            <person name="Brown T."/>
            <person name="Elewa A."/>
            <person name="Iarovenko S."/>
            <person name="Subramanian E."/>
            <person name="Araus A.J."/>
            <person name="Petzold A."/>
            <person name="Susuki M."/>
            <person name="Suzuki K.-i.T."/>
            <person name="Hayashi T."/>
            <person name="Toyoda A."/>
            <person name="Oliveira C."/>
            <person name="Osipova E."/>
            <person name="Leigh N.D."/>
            <person name="Simon A."/>
            <person name="Yun M.H."/>
        </authorList>
    </citation>
    <scope>NUCLEOTIDE SEQUENCE</scope>
    <source>
        <strain evidence="2">20211129_DDA</strain>
        <tissue evidence="2">Liver</tissue>
    </source>
</reference>
<feature type="region of interest" description="Disordered" evidence="1">
    <location>
        <begin position="35"/>
        <end position="71"/>
    </location>
</feature>
<dbReference type="Proteomes" id="UP001066276">
    <property type="component" value="Chromosome 1_2"/>
</dbReference>
<dbReference type="AlphaFoldDB" id="A0AAV7W5A4"/>
<organism evidence="2 3">
    <name type="scientific">Pleurodeles waltl</name>
    <name type="common">Iberian ribbed newt</name>
    <dbReference type="NCBI Taxonomy" id="8319"/>
    <lineage>
        <taxon>Eukaryota</taxon>
        <taxon>Metazoa</taxon>
        <taxon>Chordata</taxon>
        <taxon>Craniata</taxon>
        <taxon>Vertebrata</taxon>
        <taxon>Euteleostomi</taxon>
        <taxon>Amphibia</taxon>
        <taxon>Batrachia</taxon>
        <taxon>Caudata</taxon>
        <taxon>Salamandroidea</taxon>
        <taxon>Salamandridae</taxon>
        <taxon>Pleurodelinae</taxon>
        <taxon>Pleurodeles</taxon>
    </lineage>
</organism>
<accession>A0AAV7W5A4</accession>